<dbReference type="InterPro" id="IPR003370">
    <property type="entry name" value="Chromate_transpt"/>
</dbReference>
<dbReference type="InterPro" id="IPR052518">
    <property type="entry name" value="CHR_Transporter"/>
</dbReference>
<evidence type="ECO:0000256" key="2">
    <source>
        <dbReference type="ARBA" id="ARBA00005262"/>
    </source>
</evidence>
<dbReference type="PANTHER" id="PTHR43663:SF1">
    <property type="entry name" value="CHROMATE TRANSPORTER"/>
    <property type="match status" value="1"/>
</dbReference>
<comment type="subcellular location">
    <subcellularLocation>
        <location evidence="1">Cell membrane</location>
        <topology evidence="1">Multi-pass membrane protein</topology>
    </subcellularLocation>
</comment>
<comment type="similarity">
    <text evidence="2">Belongs to the chromate ion transporter (CHR) (TC 2.A.51) family.</text>
</comment>
<protein>
    <submittedName>
        <fullName evidence="8">Chromate transporter</fullName>
    </submittedName>
</protein>
<proteinExistence type="inferred from homology"/>
<keyword evidence="3" id="KW-1003">Cell membrane</keyword>
<sequence>MKIIVEIFIIFMKIGAFSFGGGLAMLPFIEKEIVDKHHWITSNEFIDIIAIAQMTPGPIAINSSTFAGYKVAGILGGLSGSFGIVMVSFILITILAKYFIKIKDAKETKAVFKGIRPAVLGLVLSAAVTVGKTALIDIKSVCIAIIIFLGLNKLKLHPILGIVLAGIMGILLY</sequence>
<keyword evidence="4 7" id="KW-0812">Transmembrane</keyword>
<evidence type="ECO:0000256" key="3">
    <source>
        <dbReference type="ARBA" id="ARBA00022475"/>
    </source>
</evidence>
<keyword evidence="6 7" id="KW-0472">Membrane</keyword>
<gene>
    <name evidence="8" type="ORF">KVH43_01250</name>
</gene>
<dbReference type="Pfam" id="PF02417">
    <property type="entry name" value="Chromate_transp"/>
    <property type="match status" value="1"/>
</dbReference>
<evidence type="ECO:0000256" key="5">
    <source>
        <dbReference type="ARBA" id="ARBA00022989"/>
    </source>
</evidence>
<evidence type="ECO:0000313" key="8">
    <source>
        <dbReference type="EMBL" id="QXM06430.1"/>
    </source>
</evidence>
<dbReference type="Proteomes" id="UP000886818">
    <property type="component" value="Chromosome"/>
</dbReference>
<evidence type="ECO:0000256" key="6">
    <source>
        <dbReference type="ARBA" id="ARBA00023136"/>
    </source>
</evidence>
<feature type="transmembrane region" description="Helical" evidence="7">
    <location>
        <begin position="156"/>
        <end position="172"/>
    </location>
</feature>
<accession>A0ABX8RFB5</accession>
<keyword evidence="5 7" id="KW-1133">Transmembrane helix</keyword>
<feature type="transmembrane region" description="Helical" evidence="7">
    <location>
        <begin position="71"/>
        <end position="96"/>
    </location>
</feature>
<name>A0ABX8RFB5_9CLOT</name>
<feature type="transmembrane region" description="Helical" evidence="7">
    <location>
        <begin position="7"/>
        <end position="29"/>
    </location>
</feature>
<dbReference type="EMBL" id="CP078093">
    <property type="protein sequence ID" value="QXM06430.1"/>
    <property type="molecule type" value="Genomic_DNA"/>
</dbReference>
<dbReference type="PANTHER" id="PTHR43663">
    <property type="entry name" value="CHROMATE TRANSPORT PROTEIN-RELATED"/>
    <property type="match status" value="1"/>
</dbReference>
<evidence type="ECO:0000256" key="7">
    <source>
        <dbReference type="SAM" id="Phobius"/>
    </source>
</evidence>
<organism evidence="8 9">
    <name type="scientific">Crassaminicella indica</name>
    <dbReference type="NCBI Taxonomy" id="2855394"/>
    <lineage>
        <taxon>Bacteria</taxon>
        <taxon>Bacillati</taxon>
        <taxon>Bacillota</taxon>
        <taxon>Clostridia</taxon>
        <taxon>Eubacteriales</taxon>
        <taxon>Clostridiaceae</taxon>
        <taxon>Crassaminicella</taxon>
    </lineage>
</organism>
<evidence type="ECO:0000313" key="9">
    <source>
        <dbReference type="Proteomes" id="UP000886818"/>
    </source>
</evidence>
<dbReference type="RefSeq" id="WP_218283126.1">
    <property type="nucleotide sequence ID" value="NZ_CP078093.1"/>
</dbReference>
<evidence type="ECO:0000256" key="1">
    <source>
        <dbReference type="ARBA" id="ARBA00004651"/>
    </source>
</evidence>
<reference evidence="8" key="1">
    <citation type="submission" date="2021-07" db="EMBL/GenBank/DDBJ databases">
        <title>Complete genome sequence of Crassaminicella sp. 143-21, isolated from a deep-sea hydrothermal vent.</title>
        <authorList>
            <person name="Li X."/>
        </authorList>
    </citation>
    <scope>NUCLEOTIDE SEQUENCE</scope>
    <source>
        <strain evidence="8">143-21</strain>
    </source>
</reference>
<evidence type="ECO:0000256" key="4">
    <source>
        <dbReference type="ARBA" id="ARBA00022692"/>
    </source>
</evidence>
<keyword evidence="9" id="KW-1185">Reference proteome</keyword>
<feature type="transmembrane region" description="Helical" evidence="7">
    <location>
        <begin position="117"/>
        <end position="150"/>
    </location>
</feature>